<dbReference type="InterPro" id="IPR021202">
    <property type="entry name" value="Rv3654c-like"/>
</dbReference>
<reference evidence="3 4" key="1">
    <citation type="submission" date="2019-01" db="EMBL/GenBank/DDBJ databases">
        <title>Nocardioides guangzhouensis sp. nov., an actinobacterium isolated from soil.</title>
        <authorList>
            <person name="Fu Y."/>
            <person name="Cai Y."/>
            <person name="Lin Z."/>
            <person name="Chen P."/>
        </authorList>
    </citation>
    <scope>NUCLEOTIDE SEQUENCE [LARGE SCALE GENOMIC DNA]</scope>
    <source>
        <strain evidence="3 4">NBRC 105384</strain>
    </source>
</reference>
<dbReference type="EMBL" id="SDPU01000010">
    <property type="protein sequence ID" value="RYU14574.1"/>
    <property type="molecule type" value="Genomic_DNA"/>
</dbReference>
<dbReference type="RefSeq" id="WP_129985458.1">
    <property type="nucleotide sequence ID" value="NZ_SDPU01000010.1"/>
</dbReference>
<dbReference type="AlphaFoldDB" id="A0A4Q5J7K5"/>
<protein>
    <recommendedName>
        <fullName evidence="2">Putative Flp pilus-assembly TadG-like N-terminal domain-containing protein</fullName>
    </recommendedName>
</protein>
<feature type="transmembrane region" description="Helical" evidence="1">
    <location>
        <begin position="12"/>
        <end position="32"/>
    </location>
</feature>
<dbReference type="OrthoDB" id="3791018at2"/>
<feature type="domain" description="Putative Flp pilus-assembly TadG-like N-terminal" evidence="2">
    <location>
        <begin position="11"/>
        <end position="57"/>
    </location>
</feature>
<dbReference type="NCBIfam" id="TIGR03816">
    <property type="entry name" value="tadE_like_DECH"/>
    <property type="match status" value="1"/>
</dbReference>
<sequence length="119" mass="12154">MTGRHARGDRGSAVWITPFVGLLLLAALVLAFQGGVLVSQRRVQAAADLAALAGASALQRGDDGCAAAGTIARRNGATLRRCDVADQELVVTLSRAGPQALGREVEVRASARAGPAQVP</sequence>
<name>A0A4Q5J7K5_9ACTN</name>
<dbReference type="Pfam" id="PF13400">
    <property type="entry name" value="Tad"/>
    <property type="match status" value="1"/>
</dbReference>
<proteinExistence type="predicted"/>
<keyword evidence="1" id="KW-0472">Membrane</keyword>
<gene>
    <name evidence="3" type="ORF">ETU37_03410</name>
</gene>
<evidence type="ECO:0000313" key="3">
    <source>
        <dbReference type="EMBL" id="RYU14574.1"/>
    </source>
</evidence>
<evidence type="ECO:0000313" key="4">
    <source>
        <dbReference type="Proteomes" id="UP000291189"/>
    </source>
</evidence>
<accession>A0A4Q5J7K5</accession>
<dbReference type="InterPro" id="IPR028087">
    <property type="entry name" value="Tad_N"/>
</dbReference>
<keyword evidence="4" id="KW-1185">Reference proteome</keyword>
<keyword evidence="1" id="KW-1133">Transmembrane helix</keyword>
<evidence type="ECO:0000256" key="1">
    <source>
        <dbReference type="SAM" id="Phobius"/>
    </source>
</evidence>
<comment type="caution">
    <text evidence="3">The sequence shown here is derived from an EMBL/GenBank/DDBJ whole genome shotgun (WGS) entry which is preliminary data.</text>
</comment>
<organism evidence="3 4">
    <name type="scientific">Nocardioides iriomotensis</name>
    <dbReference type="NCBI Taxonomy" id="715784"/>
    <lineage>
        <taxon>Bacteria</taxon>
        <taxon>Bacillati</taxon>
        <taxon>Actinomycetota</taxon>
        <taxon>Actinomycetes</taxon>
        <taxon>Propionibacteriales</taxon>
        <taxon>Nocardioidaceae</taxon>
        <taxon>Nocardioides</taxon>
    </lineage>
</organism>
<evidence type="ECO:0000259" key="2">
    <source>
        <dbReference type="Pfam" id="PF13400"/>
    </source>
</evidence>
<keyword evidence="1" id="KW-0812">Transmembrane</keyword>
<dbReference type="Proteomes" id="UP000291189">
    <property type="component" value="Unassembled WGS sequence"/>
</dbReference>